<dbReference type="NCBIfam" id="TIGR03641">
    <property type="entry name" value="cas1_HMARI"/>
    <property type="match status" value="1"/>
</dbReference>
<dbReference type="InterPro" id="IPR042211">
    <property type="entry name" value="CRISPR-assoc_Cas1_N"/>
</dbReference>
<dbReference type="Gene3D" id="3.100.10.20">
    <property type="entry name" value="CRISPR-associated endonuclease Cas1, N-terminal domain"/>
    <property type="match status" value="1"/>
</dbReference>
<comment type="cofactor">
    <cofactor evidence="9">
        <name>Mg(2+)</name>
        <dbReference type="ChEBI" id="CHEBI:18420"/>
    </cofactor>
    <cofactor evidence="9">
        <name>Mn(2+)</name>
        <dbReference type="ChEBI" id="CHEBI:29035"/>
    </cofactor>
</comment>
<dbReference type="PANTHER" id="PTHR43219:SF2">
    <property type="entry name" value="CRISPR-ASSOCIATED ENDONUCLEASE CAS1"/>
    <property type="match status" value="1"/>
</dbReference>
<keyword evidence="5 9" id="KW-0460">Magnesium</keyword>
<evidence type="ECO:0000256" key="5">
    <source>
        <dbReference type="ARBA" id="ARBA00022842"/>
    </source>
</evidence>
<sequence>MSRTYYIFSSGRLKREHNTLCLENEAGRRVIPVEDVEQIYFFGETEFNSRLLDFLAHKGITAHVFNHFGYYTGSFIPRASLLSGFLLVRQVEHYLCPDKRLVLARSFVEGAIHNIRRNLEKRGLEEVCMALDNYRHALKKASSIEEIMSTEAHARKHYYSAWEKITGWEFGERTRQPPQNALNALISFGNAMTYTTVLKEIYKTALNPTISYLHEPSERRFSLALDIAEVFKPVLVDKIIFRLINQKQLTLDHFNRDLNATYLSEEGRKIFVREFEVQVESTILHRVLRRKVKYKSLIRLDLYKLIKHLLGEETFTPMKVWW</sequence>
<feature type="binding site" evidence="9">
    <location>
        <position position="229"/>
    </location>
    <ligand>
        <name>Mn(2+)</name>
        <dbReference type="ChEBI" id="CHEBI:29035"/>
    </ligand>
</feature>
<dbReference type="GO" id="GO:0051607">
    <property type="term" value="P:defense response to virus"/>
    <property type="evidence" value="ECO:0007669"/>
    <property type="project" value="UniProtKB-UniRule"/>
</dbReference>
<keyword evidence="4 9" id="KW-0378">Hydrolase</keyword>
<dbReference type="InterPro" id="IPR002729">
    <property type="entry name" value="CRISPR-assoc_Cas1"/>
</dbReference>
<dbReference type="GO" id="GO:0043571">
    <property type="term" value="P:maintenance of CRISPR repeat elements"/>
    <property type="evidence" value="ECO:0007669"/>
    <property type="project" value="UniProtKB-UniRule"/>
</dbReference>
<dbReference type="OrthoDB" id="9803119at2"/>
<evidence type="ECO:0000313" key="10">
    <source>
        <dbReference type="EMBL" id="SHF01073.1"/>
    </source>
</evidence>
<feature type="binding site" evidence="9">
    <location>
        <position position="214"/>
    </location>
    <ligand>
        <name>Mn(2+)</name>
        <dbReference type="ChEBI" id="CHEBI:29035"/>
    </ligand>
</feature>
<keyword evidence="2 9" id="KW-0479">Metal-binding</keyword>
<dbReference type="GO" id="GO:0046872">
    <property type="term" value="F:metal ion binding"/>
    <property type="evidence" value="ECO:0007669"/>
    <property type="project" value="UniProtKB-UniRule"/>
</dbReference>
<evidence type="ECO:0000256" key="9">
    <source>
        <dbReference type="HAMAP-Rule" id="MF_01470"/>
    </source>
</evidence>
<evidence type="ECO:0000313" key="11">
    <source>
        <dbReference type="Proteomes" id="UP000184196"/>
    </source>
</evidence>
<keyword evidence="1 9" id="KW-0540">Nuclease</keyword>
<evidence type="ECO:0000256" key="6">
    <source>
        <dbReference type="ARBA" id="ARBA00023118"/>
    </source>
</evidence>
<gene>
    <name evidence="9" type="primary">cas1</name>
    <name evidence="10" type="ORF">SAMN02745218_01253</name>
</gene>
<keyword evidence="3 9" id="KW-0255">Endonuclease</keyword>
<organism evidence="10 11">
    <name type="scientific">Desulfofundulus australicus DSM 11792</name>
    <dbReference type="NCBI Taxonomy" id="1121425"/>
    <lineage>
        <taxon>Bacteria</taxon>
        <taxon>Bacillati</taxon>
        <taxon>Bacillota</taxon>
        <taxon>Clostridia</taxon>
        <taxon>Eubacteriales</taxon>
        <taxon>Peptococcaceae</taxon>
        <taxon>Desulfofundulus</taxon>
    </lineage>
</organism>
<dbReference type="GO" id="GO:0003677">
    <property type="term" value="F:DNA binding"/>
    <property type="evidence" value="ECO:0007669"/>
    <property type="project" value="UniProtKB-KW"/>
</dbReference>
<name>A0A1M4Y674_9FIRM</name>
<dbReference type="InterPro" id="IPR042206">
    <property type="entry name" value="CRISPR-assoc_Cas1_C"/>
</dbReference>
<keyword evidence="7 9" id="KW-0238">DNA-binding</keyword>
<proteinExistence type="inferred from homology"/>
<evidence type="ECO:0000256" key="3">
    <source>
        <dbReference type="ARBA" id="ARBA00022759"/>
    </source>
</evidence>
<dbReference type="EC" id="3.1.-.-" evidence="9"/>
<comment type="subunit">
    <text evidence="9">Homodimer, forms a heterotetramer with a Cas2 homodimer.</text>
</comment>
<evidence type="ECO:0000256" key="2">
    <source>
        <dbReference type="ARBA" id="ARBA00022723"/>
    </source>
</evidence>
<dbReference type="PANTHER" id="PTHR43219">
    <property type="entry name" value="CRISPR-ASSOCIATED ENDONUCLEASE CAS1"/>
    <property type="match status" value="1"/>
</dbReference>
<keyword evidence="8 9" id="KW-0464">Manganese</keyword>
<feature type="binding site" evidence="9">
    <location>
        <position position="151"/>
    </location>
    <ligand>
        <name>Mn(2+)</name>
        <dbReference type="ChEBI" id="CHEBI:29035"/>
    </ligand>
</feature>
<evidence type="ECO:0000256" key="4">
    <source>
        <dbReference type="ARBA" id="ARBA00022801"/>
    </source>
</evidence>
<comment type="function">
    <text evidence="9">CRISPR (clustered regularly interspaced short palindromic repeat), is an adaptive immune system that provides protection against mobile genetic elements (viruses, transposable elements and conjugative plasmids). CRISPR clusters contain spacers, sequences complementary to antecedent mobile elements, and target invading nucleic acids. CRISPR clusters are transcribed and processed into CRISPR RNA (crRNA). Acts as a dsDNA endonuclease. Involved in the integration of spacer DNA into the CRISPR cassette.</text>
</comment>
<dbReference type="EMBL" id="FQUW01000013">
    <property type="protein sequence ID" value="SHF01073.1"/>
    <property type="molecule type" value="Genomic_DNA"/>
</dbReference>
<keyword evidence="6 9" id="KW-0051">Antiviral defense</keyword>
<accession>A0A1M4Y674</accession>
<dbReference type="CDD" id="cd09722">
    <property type="entry name" value="Cas1_I-B"/>
    <property type="match status" value="1"/>
</dbReference>
<dbReference type="InterPro" id="IPR019858">
    <property type="entry name" value="CRISPR-assoc_Cas1_HMARI/TNEAP"/>
</dbReference>
<keyword evidence="11" id="KW-1185">Reference proteome</keyword>
<dbReference type="NCBIfam" id="TIGR00287">
    <property type="entry name" value="cas1"/>
    <property type="match status" value="1"/>
</dbReference>
<evidence type="ECO:0000256" key="1">
    <source>
        <dbReference type="ARBA" id="ARBA00022722"/>
    </source>
</evidence>
<protein>
    <recommendedName>
        <fullName evidence="9">CRISPR-associated endonuclease Cas1</fullName>
        <ecNumber evidence="9">3.1.-.-</ecNumber>
    </recommendedName>
</protein>
<evidence type="ECO:0000256" key="7">
    <source>
        <dbReference type="ARBA" id="ARBA00023125"/>
    </source>
</evidence>
<comment type="similarity">
    <text evidence="9">Belongs to the CRISPR-associated endonuclease Cas1 family.</text>
</comment>
<dbReference type="Pfam" id="PF01867">
    <property type="entry name" value="Cas_Cas1"/>
    <property type="match status" value="1"/>
</dbReference>
<reference evidence="11" key="1">
    <citation type="submission" date="2016-11" db="EMBL/GenBank/DDBJ databases">
        <authorList>
            <person name="Varghese N."/>
            <person name="Submissions S."/>
        </authorList>
    </citation>
    <scope>NUCLEOTIDE SEQUENCE [LARGE SCALE GENOMIC DNA]</scope>
    <source>
        <strain evidence="11">DSM 11792</strain>
    </source>
</reference>
<dbReference type="Proteomes" id="UP000184196">
    <property type="component" value="Unassembled WGS sequence"/>
</dbReference>
<dbReference type="Gene3D" id="1.20.120.920">
    <property type="entry name" value="CRISPR-associated endonuclease Cas1, C-terminal domain"/>
    <property type="match status" value="1"/>
</dbReference>
<dbReference type="GO" id="GO:0004520">
    <property type="term" value="F:DNA endonuclease activity"/>
    <property type="evidence" value="ECO:0007669"/>
    <property type="project" value="InterPro"/>
</dbReference>
<dbReference type="HAMAP" id="MF_01470">
    <property type="entry name" value="Cas1"/>
    <property type="match status" value="1"/>
</dbReference>
<evidence type="ECO:0000256" key="8">
    <source>
        <dbReference type="ARBA" id="ARBA00023211"/>
    </source>
</evidence>
<dbReference type="GO" id="GO:0016787">
    <property type="term" value="F:hydrolase activity"/>
    <property type="evidence" value="ECO:0007669"/>
    <property type="project" value="UniProtKB-KW"/>
</dbReference>
<dbReference type="RefSeq" id="WP_073164244.1">
    <property type="nucleotide sequence ID" value="NZ_FQUW01000013.1"/>
</dbReference>
<dbReference type="AlphaFoldDB" id="A0A1M4Y674"/>